<organism evidence="1 2">
    <name type="scientific">Pseudohongiella spirulinae</name>
    <dbReference type="NCBI Taxonomy" id="1249552"/>
    <lineage>
        <taxon>Bacteria</taxon>
        <taxon>Pseudomonadati</taxon>
        <taxon>Pseudomonadota</taxon>
        <taxon>Gammaproteobacteria</taxon>
        <taxon>Pseudomonadales</taxon>
        <taxon>Pseudohongiellaceae</taxon>
        <taxon>Pseudohongiella</taxon>
    </lineage>
</organism>
<gene>
    <name evidence="1" type="ORF">PS2015_862</name>
</gene>
<dbReference type="GO" id="GO:0006355">
    <property type="term" value="P:regulation of DNA-templated transcription"/>
    <property type="evidence" value="ECO:0007669"/>
    <property type="project" value="InterPro"/>
</dbReference>
<dbReference type="STRING" id="1249552.PS2015_862"/>
<name>A0A0S2KBP2_9GAMM</name>
<dbReference type="EMBL" id="CP013189">
    <property type="protein sequence ID" value="ALO45534.1"/>
    <property type="molecule type" value="Genomic_DNA"/>
</dbReference>
<evidence type="ECO:0000313" key="1">
    <source>
        <dbReference type="EMBL" id="ALO45534.1"/>
    </source>
</evidence>
<dbReference type="KEGG" id="pspi:PS2015_862"/>
<keyword evidence="2" id="KW-1185">Reference proteome</keyword>
<reference evidence="1 2" key="1">
    <citation type="submission" date="2015-11" db="EMBL/GenBank/DDBJ databases">
        <authorList>
            <person name="Zhang Y."/>
            <person name="Guo Z."/>
        </authorList>
    </citation>
    <scope>NUCLEOTIDE SEQUENCE [LARGE SCALE GENOMIC DNA]</scope>
    <source>
        <strain evidence="1 2">KCTC 32221</strain>
    </source>
</reference>
<dbReference type="CDD" id="cd21631">
    <property type="entry name" value="RHH_CopG_NikR-like"/>
    <property type="match status" value="1"/>
</dbReference>
<evidence type="ECO:0008006" key="3">
    <source>
        <dbReference type="Google" id="ProtNLM"/>
    </source>
</evidence>
<sequence length="85" mass="9637">MTVLIRGVGMGQVTIYLEDDIEKKMNAAAKSSQLSKSKWIAQLIKEKVANEWPPSIVQMAGSWDNFPTLEEIRKTQNDDSPREPF</sequence>
<accession>A0A0S2KBP2</accession>
<dbReference type="InterPro" id="IPR010985">
    <property type="entry name" value="Ribbon_hlx_hlx"/>
</dbReference>
<evidence type="ECO:0000313" key="2">
    <source>
        <dbReference type="Proteomes" id="UP000065641"/>
    </source>
</evidence>
<proteinExistence type="predicted"/>
<dbReference type="AlphaFoldDB" id="A0A0S2KBP2"/>
<dbReference type="Proteomes" id="UP000065641">
    <property type="component" value="Chromosome"/>
</dbReference>
<dbReference type="SUPFAM" id="SSF47598">
    <property type="entry name" value="Ribbon-helix-helix"/>
    <property type="match status" value="1"/>
</dbReference>
<protein>
    <recommendedName>
        <fullName evidence="3">CopG family transcriptional regulator</fullName>
    </recommendedName>
</protein>